<reference evidence="1 2" key="1">
    <citation type="submission" date="2017-04" db="EMBL/GenBank/DDBJ databases">
        <title>In vitro and in silico characterization of Lactobacillus paraplantarum D2-1, a starter culture for soymilk fermentation.</title>
        <authorList>
            <person name="Endo A."/>
            <person name="Sasaki F."/>
            <person name="Maeno S."/>
            <person name="Kanesaki Y."/>
            <person name="Kubota E."/>
            <person name="Torres G.A."/>
            <person name="Tomita S."/>
            <person name="Nakagawa J."/>
        </authorList>
    </citation>
    <scope>NUCLEOTIDE SEQUENCE [LARGE SCALE GENOMIC DNA]</scope>
    <source>
        <strain evidence="1 2">D2-1</strain>
    </source>
</reference>
<evidence type="ECO:0000313" key="2">
    <source>
        <dbReference type="Proteomes" id="UP000236162"/>
    </source>
</evidence>
<keyword evidence="2" id="KW-1185">Reference proteome</keyword>
<name>A0ABQ0N9F3_9LACO</name>
<sequence length="33" mass="3711">MVQYKLNWRENNDRITKLGSSSATNMGGNNIVV</sequence>
<evidence type="ECO:0000313" key="1">
    <source>
        <dbReference type="EMBL" id="GBF01666.1"/>
    </source>
</evidence>
<comment type="caution">
    <text evidence="1">The sequence shown here is derived from an EMBL/GenBank/DDBJ whole genome shotgun (WGS) entry which is preliminary data.</text>
</comment>
<protein>
    <submittedName>
        <fullName evidence="1">Uncharacterized protein</fullName>
    </submittedName>
</protein>
<gene>
    <name evidence="1" type="ORF">LPPLD21_01198</name>
</gene>
<organism evidence="1 2">
    <name type="scientific">Lactiplantibacillus paraplantarum</name>
    <dbReference type="NCBI Taxonomy" id="60520"/>
    <lineage>
        <taxon>Bacteria</taxon>
        <taxon>Bacillati</taxon>
        <taxon>Bacillota</taxon>
        <taxon>Bacilli</taxon>
        <taxon>Lactobacillales</taxon>
        <taxon>Lactobacillaceae</taxon>
        <taxon>Lactiplantibacillus</taxon>
    </lineage>
</organism>
<dbReference type="EMBL" id="BDOR01000004">
    <property type="protein sequence ID" value="GBF01666.1"/>
    <property type="molecule type" value="Genomic_DNA"/>
</dbReference>
<proteinExistence type="predicted"/>
<accession>A0ABQ0N9F3</accession>
<dbReference type="Proteomes" id="UP000236162">
    <property type="component" value="Unassembled WGS sequence"/>
</dbReference>